<evidence type="ECO:0000313" key="3">
    <source>
        <dbReference type="Proteomes" id="UP001365619"/>
    </source>
</evidence>
<organism evidence="2 3">
    <name type="scientific">Bacillus luti</name>
    <dbReference type="NCBI Taxonomy" id="2026191"/>
    <lineage>
        <taxon>Bacteria</taxon>
        <taxon>Bacillati</taxon>
        <taxon>Bacillota</taxon>
        <taxon>Bacilli</taxon>
        <taxon>Bacillales</taxon>
        <taxon>Bacillaceae</taxon>
        <taxon>Bacillus</taxon>
        <taxon>Bacillus cereus group</taxon>
    </lineage>
</organism>
<dbReference type="Pfam" id="PF03272">
    <property type="entry name" value="Mucin_bdg"/>
    <property type="match status" value="5"/>
</dbReference>
<protein>
    <submittedName>
        <fullName evidence="2">Mucin/carbohydrate-binding domain-containing protein</fullName>
    </submittedName>
</protein>
<name>A0ABU8HTT3_9BACI</name>
<dbReference type="SMART" id="SM01276">
    <property type="entry name" value="M60-like"/>
    <property type="match status" value="1"/>
</dbReference>
<proteinExistence type="predicted"/>
<dbReference type="InterPro" id="IPR031161">
    <property type="entry name" value="Peptidase_M60_dom"/>
</dbReference>
<sequence length="1467" mass="166868">MSKKKKSRVLVAGICISTLLSPVTFEASKGYAAPLEEVKGGNLEENKFEQRTFQVLGKGDIDKETERLKVTFDLSVNEPTGIYAAPDEEITIEIKGTQSIQAFIGTRSYDEKAPEKFNLKPGKNVISSPRGGILYFYNMNNEGEVTASVTKGGSHFPLFILGKHTKKDWDEMLKKYKDPYAVELKGERSLITASPSSIQKFMKNTNPTELMKLHDKIIRIENAVAGLSEDGIGLAKSPKHYVQFVEKRNPAEGDFMFATNYHTGYIPSAMNRVLDSEVLEKDGWGPWHEVGHLHQQSPWDWDAVGEVTVNIYSLVVQKALGNEIEMDEHYEKSFEYLEKPIEERIIDEFDPLTMFWQLNVVYGEHFYPKLHQAYRMLTKEELPTSDEEKKQMFVYMTSKVAGQNLIPFFDKWGLIANDATREKIEKLNLPKLEKEIWKATDSNDIREKQVEAYVIPYGEPSSELQNLLVGTDFDKEQAGKLVQNLGENVKVTGKIIWPKLENGKQEVLVEIEDNKGNKNVIIVPVNARYEDAMVVKGFGNEVNSVITLLHNEKKIDVDFSVNELHYRFKNEKYVEITVYDKEGNQKKNISVEGQESSKKIAAELKEIEFQYGDVVKVFHAEPDRFSWYQNDKLVNPAEDRNKKEKFFKITPQGFELKNSLHEVTAVPQTVVVGADTGKLDAKNFVQVKDGEVVGFVEKPTATKIGKQTVKVETKDRFGNKQVTEVPLEVTYGDSMAYVGYNNDIASIVTLKHDEKKFHATDMDSQIHKYFDKELYMGMTLYDGEGKEKKQVTAEGQETSKNFAEQVNDMQFEYGDVVKVFHAEPDRLKWYQNNNLTGQGEKDGTTELFFKVTEKGFERMDMLQEVIAKPQTVVVGTEVEKLDAKNFVEVKDGEVFGFVEKPNTTTLGKQTVKVETKDRFGNKQVTEVPLEVTYGDSIAYVGYNNDIASIVTLKHDEKKFHATDMDSQIHKYFDKELYMGITLYDGEGKEKKHVTAEGQETSKNFAKQVNGMQFEYGDVVKVFHAEPDRLKWYQNNNLTGQGEKQGTKELFFKVTEQGFERMDMLQEVTAKPQTVVVGTEIEKLDAKNFVEVKGGEVVGFAEKPNTMKMGKQTVKVETKDRFGNKQITEVPVEVIYGDSIMFFGTSYGGSNIKSIVTLNHGEKKFSTTDSEGPMHTSFKDEKYMAMVVYDKDGQEKKEVTVKASENTKEFAAQFNGMAFEYGDIVKIYQKEFDRFKVYKKNELVDAKYGVNEVFFKVTAQGFEQMGAQHEVKAKPQKVVIGTNSETLDTKNFVEVKDGEVIGFVEKLDTSKIGKQTVKVETKDRFGNKKVTEVLVEVTYGDSLVYQGLSNSIRSIVTFNHDEKKLHVTYTNEQIHSYFKNELYMGITLYDQKGKEKKHVTAEGQETSQNFAEQVNGMAFQYGDLVKVYHAESDRLSWYKTGELIGKGDAKKFKEISFKITPNGLEQVQ</sequence>
<dbReference type="Pfam" id="PF22501">
    <property type="entry name" value="DUF6991"/>
    <property type="match status" value="1"/>
</dbReference>
<evidence type="ECO:0000313" key="2">
    <source>
        <dbReference type="EMBL" id="MEI5929928.1"/>
    </source>
</evidence>
<dbReference type="InterPro" id="IPR042279">
    <property type="entry name" value="Pep_M60_3"/>
</dbReference>
<evidence type="ECO:0000259" key="1">
    <source>
        <dbReference type="PROSITE" id="PS51723"/>
    </source>
</evidence>
<dbReference type="Gene3D" id="1.10.390.30">
    <property type="entry name" value="Peptidase M60, enhancin-like domain 3"/>
    <property type="match status" value="1"/>
</dbReference>
<dbReference type="Gene3D" id="2.60.40.3600">
    <property type="match status" value="5"/>
</dbReference>
<dbReference type="Gene3D" id="2.60.120.1250">
    <property type="entry name" value="Peptidase M60, enhancin-like domain 1"/>
    <property type="match status" value="1"/>
</dbReference>
<dbReference type="InterPro" id="IPR004954">
    <property type="entry name" value="Mucin-bd"/>
</dbReference>
<feature type="domain" description="Peptidase M60" evidence="1">
    <location>
        <begin position="75"/>
        <end position="363"/>
    </location>
</feature>
<dbReference type="PANTHER" id="PTHR15730">
    <property type="entry name" value="EXPERIMENTAL AUTOIMMUNE PROSTATITIS ANTIGEN 2-RELATED"/>
    <property type="match status" value="1"/>
</dbReference>
<dbReference type="InterPro" id="IPR035423">
    <property type="entry name" value="M60-like_N"/>
</dbReference>
<dbReference type="Pfam" id="PF17291">
    <property type="entry name" value="M60-like_N"/>
    <property type="match status" value="1"/>
</dbReference>
<dbReference type="PANTHER" id="PTHR15730:SF5">
    <property type="entry name" value="SI:CH211-210B2.2-RELATED"/>
    <property type="match status" value="1"/>
</dbReference>
<reference evidence="2 3" key="1">
    <citation type="submission" date="2024-03" db="EMBL/GenBank/DDBJ databases">
        <title>A Rare Waterborne Outbreak of Bacillus cereus in China: Epidemiologic Survey, Genomic Insights and Virulence Characteristics.</title>
        <authorList>
            <person name="Wang S."/>
        </authorList>
    </citation>
    <scope>NUCLEOTIDE SEQUENCE [LARGE SCALE GENOMIC DNA]</scope>
    <source>
        <strain evidence="2 3">BC008</strain>
    </source>
</reference>
<dbReference type="RefSeq" id="WP_185913249.1">
    <property type="nucleotide sequence ID" value="NZ_JBBAGV010000003.1"/>
</dbReference>
<keyword evidence="3" id="KW-1185">Reference proteome</keyword>
<accession>A0ABU8HTT3</accession>
<dbReference type="EMBL" id="JBBAGW010000003">
    <property type="protein sequence ID" value="MEI5929928.1"/>
    <property type="molecule type" value="Genomic_DNA"/>
</dbReference>
<dbReference type="Gene3D" id="3.40.390.80">
    <property type="entry name" value="Peptidase M60, enhancin-like domain 2"/>
    <property type="match status" value="1"/>
</dbReference>
<comment type="caution">
    <text evidence="2">The sequence shown here is derived from an EMBL/GenBank/DDBJ whole genome shotgun (WGS) entry which is preliminary data.</text>
</comment>
<dbReference type="PROSITE" id="PS51723">
    <property type="entry name" value="PEPTIDASE_M60"/>
    <property type="match status" value="1"/>
</dbReference>
<dbReference type="Proteomes" id="UP001365619">
    <property type="component" value="Unassembled WGS sequence"/>
</dbReference>
<gene>
    <name evidence="2" type="ORF">WBS43_14485</name>
</gene>
<dbReference type="InterPro" id="IPR051244">
    <property type="entry name" value="TCAF"/>
</dbReference>
<dbReference type="InterPro" id="IPR054260">
    <property type="entry name" value="DUF6991"/>
</dbReference>
<dbReference type="Pfam" id="PF13402">
    <property type="entry name" value="Peptidase_M60"/>
    <property type="match status" value="1"/>
</dbReference>